<organism evidence="9 10">
    <name type="scientific">Neofusicoccum ribis</name>
    <dbReference type="NCBI Taxonomy" id="45134"/>
    <lineage>
        <taxon>Eukaryota</taxon>
        <taxon>Fungi</taxon>
        <taxon>Dikarya</taxon>
        <taxon>Ascomycota</taxon>
        <taxon>Pezizomycotina</taxon>
        <taxon>Dothideomycetes</taxon>
        <taxon>Dothideomycetes incertae sedis</taxon>
        <taxon>Botryosphaeriales</taxon>
        <taxon>Botryosphaeriaceae</taxon>
        <taxon>Neofusicoccum</taxon>
    </lineage>
</organism>
<evidence type="ECO:0008006" key="11">
    <source>
        <dbReference type="Google" id="ProtNLM"/>
    </source>
</evidence>
<gene>
    <name evidence="9" type="ORF">SLS56_010494</name>
</gene>
<dbReference type="SUPFAM" id="SSF48264">
    <property type="entry name" value="Cytochrome P450"/>
    <property type="match status" value="1"/>
</dbReference>
<evidence type="ECO:0000313" key="9">
    <source>
        <dbReference type="EMBL" id="KAL1618566.1"/>
    </source>
</evidence>
<keyword evidence="6" id="KW-0408">Iron</keyword>
<evidence type="ECO:0000256" key="6">
    <source>
        <dbReference type="ARBA" id="ARBA00023004"/>
    </source>
</evidence>
<evidence type="ECO:0000256" key="2">
    <source>
        <dbReference type="ARBA" id="ARBA00010617"/>
    </source>
</evidence>
<dbReference type="InterPro" id="IPR001128">
    <property type="entry name" value="Cyt_P450"/>
</dbReference>
<comment type="similarity">
    <text evidence="2">Belongs to the cytochrome P450 family.</text>
</comment>
<comment type="cofactor">
    <cofactor evidence="1">
        <name>heme</name>
        <dbReference type="ChEBI" id="CHEBI:30413"/>
    </cofactor>
</comment>
<evidence type="ECO:0000313" key="10">
    <source>
        <dbReference type="Proteomes" id="UP001521116"/>
    </source>
</evidence>
<dbReference type="PANTHER" id="PTHR46206:SF1">
    <property type="entry name" value="P450, PUTATIVE (EUROFUNG)-RELATED"/>
    <property type="match status" value="1"/>
</dbReference>
<protein>
    <recommendedName>
        <fullName evidence="11">Cytochrome P450</fullName>
    </recommendedName>
</protein>
<sequence length="545" mass="61476">MEIATFVFLAALPLMYLTYRILHCGSEIPDDLPWVGQDVKGPFKRTRSYIRSVFGTKGMLEEGYEKYSRDGQAFVLPNAFTGAEILLPPSQLNWYGSHDTQEHGLEAHKQFMRGDFTLLHPLLCSEHVFEDAIKKHLTRGLDGLLPTLAQEVETAATKYAGSDTNVWKEVDGFGFWKKIMVQVVSSIYVGKPLCHDEDYLNQAGHFNQMVIFNAGLIGATPRPLRPFVAFLLCLPDKLRFRSIARMAGPLIAERLQKVQQIAAQEKSDYSSLPHELVTWAAIDAVESPDPVKCSVDFLARRLSVMTFISTDSTSITLGNVLFDILLASKPVRDANLMEQVQEEVKAAYDHYCRTAAINPSAGKTFIESLPLLDACLKESFRLRNFISRTLMRTATSRSGETVVPGVGYVPEGVKIGIPIWGIHHEEALYEDANTWRCERWLEDDLKQATPVTGGGSSGMPRAYAPFGFKRFSCPGRFYAVRLVKLILAYFLLHYEIKLADERRPVHYWWGISISPPREASLLIRRRNVHYTEPFIGLNSTVLDEY</sequence>
<dbReference type="PANTHER" id="PTHR46206">
    <property type="entry name" value="CYTOCHROME P450"/>
    <property type="match status" value="1"/>
</dbReference>
<evidence type="ECO:0000256" key="3">
    <source>
        <dbReference type="ARBA" id="ARBA00022617"/>
    </source>
</evidence>
<evidence type="ECO:0000256" key="7">
    <source>
        <dbReference type="ARBA" id="ARBA00023033"/>
    </source>
</evidence>
<dbReference type="PRINTS" id="PR00465">
    <property type="entry name" value="EP450IV"/>
</dbReference>
<proteinExistence type="inferred from homology"/>
<feature type="signal peptide" evidence="8">
    <location>
        <begin position="1"/>
        <end position="18"/>
    </location>
</feature>
<dbReference type="Gene3D" id="1.10.630.10">
    <property type="entry name" value="Cytochrome P450"/>
    <property type="match status" value="1"/>
</dbReference>
<keyword evidence="7" id="KW-0503">Monooxygenase</keyword>
<keyword evidence="10" id="KW-1185">Reference proteome</keyword>
<accession>A0ABR3SEW0</accession>
<keyword evidence="4" id="KW-0479">Metal-binding</keyword>
<keyword evidence="8" id="KW-0732">Signal</keyword>
<keyword evidence="5" id="KW-0560">Oxidoreductase</keyword>
<keyword evidence="3" id="KW-0349">Heme</keyword>
<dbReference type="Pfam" id="PF00067">
    <property type="entry name" value="p450"/>
    <property type="match status" value="1"/>
</dbReference>
<dbReference type="EMBL" id="JAJVDC020000205">
    <property type="protein sequence ID" value="KAL1618566.1"/>
    <property type="molecule type" value="Genomic_DNA"/>
</dbReference>
<dbReference type="InterPro" id="IPR036396">
    <property type="entry name" value="Cyt_P450_sf"/>
</dbReference>
<comment type="caution">
    <text evidence="9">The sequence shown here is derived from an EMBL/GenBank/DDBJ whole genome shotgun (WGS) entry which is preliminary data.</text>
</comment>
<evidence type="ECO:0000256" key="1">
    <source>
        <dbReference type="ARBA" id="ARBA00001971"/>
    </source>
</evidence>
<name>A0ABR3SEW0_9PEZI</name>
<feature type="chain" id="PRO_5047443757" description="Cytochrome P450" evidence="8">
    <location>
        <begin position="19"/>
        <end position="545"/>
    </location>
</feature>
<dbReference type="InterPro" id="IPR002403">
    <property type="entry name" value="Cyt_P450_E_grp-IV"/>
</dbReference>
<evidence type="ECO:0000256" key="5">
    <source>
        <dbReference type="ARBA" id="ARBA00023002"/>
    </source>
</evidence>
<dbReference type="CDD" id="cd11041">
    <property type="entry name" value="CYP503A1-like"/>
    <property type="match status" value="1"/>
</dbReference>
<evidence type="ECO:0000256" key="8">
    <source>
        <dbReference type="SAM" id="SignalP"/>
    </source>
</evidence>
<evidence type="ECO:0000256" key="4">
    <source>
        <dbReference type="ARBA" id="ARBA00022723"/>
    </source>
</evidence>
<dbReference type="Proteomes" id="UP001521116">
    <property type="component" value="Unassembled WGS sequence"/>
</dbReference>
<reference evidence="9 10" key="1">
    <citation type="submission" date="2024-02" db="EMBL/GenBank/DDBJ databases">
        <title>De novo assembly and annotation of 12 fungi associated with fruit tree decline syndrome in Ontario, Canada.</title>
        <authorList>
            <person name="Sulman M."/>
            <person name="Ellouze W."/>
            <person name="Ilyukhin E."/>
        </authorList>
    </citation>
    <scope>NUCLEOTIDE SEQUENCE [LARGE SCALE GENOMIC DNA]</scope>
    <source>
        <strain evidence="9 10">M1-105</strain>
    </source>
</reference>